<dbReference type="STRING" id="454194.PYK22_02382"/>
<dbReference type="AlphaFoldDB" id="A0A0B6X1A8"/>
<dbReference type="InterPro" id="IPR029028">
    <property type="entry name" value="Alpha/beta_knot_MTases"/>
</dbReference>
<reference evidence="13 14" key="1">
    <citation type="submission" date="2013-12" db="EMBL/GenBank/DDBJ databases">
        <authorList>
            <person name="Stott M."/>
        </authorList>
    </citation>
    <scope>NUCLEOTIDE SEQUENCE [LARGE SCALE GENOMIC DNA]</scope>
    <source>
        <strain evidence="13 14">K22</strain>
    </source>
</reference>
<evidence type="ECO:0000313" key="14">
    <source>
        <dbReference type="Proteomes" id="UP000031518"/>
    </source>
</evidence>
<dbReference type="PANTHER" id="PTHR30027">
    <property type="entry name" value="RIBOSOMAL RNA SMALL SUBUNIT METHYLTRANSFERASE E"/>
    <property type="match status" value="1"/>
</dbReference>
<accession>A0A0B6X1A8</accession>
<dbReference type="GO" id="GO:0005737">
    <property type="term" value="C:cytoplasm"/>
    <property type="evidence" value="ECO:0007669"/>
    <property type="project" value="UniProtKB-SubCell"/>
</dbReference>
<dbReference type="Pfam" id="PF04452">
    <property type="entry name" value="Methyltrans_RNA"/>
    <property type="match status" value="1"/>
</dbReference>
<feature type="domain" description="Ribosomal RNA small subunit methyltransferase E methyltransferase" evidence="11">
    <location>
        <begin position="78"/>
        <end position="253"/>
    </location>
</feature>
<keyword evidence="3 10" id="KW-0963">Cytoplasm</keyword>
<evidence type="ECO:0000256" key="8">
    <source>
        <dbReference type="ARBA" id="ARBA00025699"/>
    </source>
</evidence>
<comment type="subcellular location">
    <subcellularLocation>
        <location evidence="1 10">Cytoplasm</location>
    </subcellularLocation>
</comment>
<evidence type="ECO:0000256" key="9">
    <source>
        <dbReference type="ARBA" id="ARBA00047944"/>
    </source>
</evidence>
<evidence type="ECO:0000256" key="5">
    <source>
        <dbReference type="ARBA" id="ARBA00022603"/>
    </source>
</evidence>
<keyword evidence="4 10" id="KW-0698">rRNA processing</keyword>
<keyword evidence="7 10" id="KW-0949">S-adenosyl-L-methionine</keyword>
<dbReference type="EMBL" id="CBXV010000008">
    <property type="protein sequence ID" value="CDM66354.1"/>
    <property type="molecule type" value="Genomic_DNA"/>
</dbReference>
<evidence type="ECO:0000259" key="11">
    <source>
        <dbReference type="Pfam" id="PF04452"/>
    </source>
</evidence>
<keyword evidence="14" id="KW-1185">Reference proteome</keyword>
<dbReference type="Proteomes" id="UP000031518">
    <property type="component" value="Unassembled WGS sequence"/>
</dbReference>
<sequence>MHRFYARPENFSADERLITLAHEEAHHLCAVLRLREGAEVFVFDGCGREFRCIVSAIEKRSGIALLKIEEEVLPTRPESPLRLALALALLKGEKFDLVVQKATELGVTRITPLLTRFSDIKMADPRDAARRVARWRRLAIEAAKQSGRARVPEVADPTGFAEFIENERRAADEGELARRLPIIFAERAGRDLREIRSRHDPKPQIITAVVGPEGGWSEEEIRQASQKGWEIVTLGGRTLRAETAAIVAVALLQHLYGDL</sequence>
<dbReference type="InterPro" id="IPR029026">
    <property type="entry name" value="tRNA_m1G_MTases_N"/>
</dbReference>
<dbReference type="GO" id="GO:0070475">
    <property type="term" value="P:rRNA base methylation"/>
    <property type="evidence" value="ECO:0007669"/>
    <property type="project" value="TreeGrafter"/>
</dbReference>
<dbReference type="InterPro" id="IPR015947">
    <property type="entry name" value="PUA-like_sf"/>
</dbReference>
<evidence type="ECO:0000256" key="1">
    <source>
        <dbReference type="ARBA" id="ARBA00004496"/>
    </source>
</evidence>
<reference evidence="13 14" key="2">
    <citation type="submission" date="2015-01" db="EMBL/GenBank/DDBJ databases">
        <title>Complete genome sequence of Pyrinomonas methylaliphatogenes type strain K22T.</title>
        <authorList>
            <person name="Lee K.C.Y."/>
            <person name="Power J.F."/>
            <person name="Dunfield P.F."/>
            <person name="Morgan X.C."/>
            <person name="Huttenhower C."/>
            <person name="Stott M.B."/>
        </authorList>
    </citation>
    <scope>NUCLEOTIDE SEQUENCE [LARGE SCALE GENOMIC DNA]</scope>
    <source>
        <strain evidence="13 14">K22</strain>
    </source>
</reference>
<comment type="similarity">
    <text evidence="2 10">Belongs to the RNA methyltransferase RsmE family.</text>
</comment>
<feature type="domain" description="Ribosomal RNA small subunit methyltransferase E PUA-like" evidence="12">
    <location>
        <begin position="23"/>
        <end position="63"/>
    </location>
</feature>
<dbReference type="Gene3D" id="3.40.1280.10">
    <property type="match status" value="1"/>
</dbReference>
<proteinExistence type="inferred from homology"/>
<dbReference type="EC" id="2.1.1.193" evidence="10"/>
<evidence type="ECO:0000313" key="13">
    <source>
        <dbReference type="EMBL" id="CDM66354.1"/>
    </source>
</evidence>
<gene>
    <name evidence="13" type="ORF">PYK22_02382</name>
</gene>
<name>A0A0B6X1A8_9BACT</name>
<evidence type="ECO:0000259" key="12">
    <source>
        <dbReference type="Pfam" id="PF20260"/>
    </source>
</evidence>
<dbReference type="CDD" id="cd18084">
    <property type="entry name" value="RsmE-like"/>
    <property type="match status" value="1"/>
</dbReference>
<keyword evidence="5 10" id="KW-0489">Methyltransferase</keyword>
<dbReference type="SUPFAM" id="SSF88697">
    <property type="entry name" value="PUA domain-like"/>
    <property type="match status" value="1"/>
</dbReference>
<comment type="catalytic activity">
    <reaction evidence="9 10">
        <text>uridine(1498) in 16S rRNA + S-adenosyl-L-methionine = N(3)-methyluridine(1498) in 16S rRNA + S-adenosyl-L-homocysteine + H(+)</text>
        <dbReference type="Rhea" id="RHEA:42920"/>
        <dbReference type="Rhea" id="RHEA-COMP:10283"/>
        <dbReference type="Rhea" id="RHEA-COMP:10284"/>
        <dbReference type="ChEBI" id="CHEBI:15378"/>
        <dbReference type="ChEBI" id="CHEBI:57856"/>
        <dbReference type="ChEBI" id="CHEBI:59789"/>
        <dbReference type="ChEBI" id="CHEBI:65315"/>
        <dbReference type="ChEBI" id="CHEBI:74502"/>
        <dbReference type="EC" id="2.1.1.193"/>
    </reaction>
</comment>
<dbReference type="InterPro" id="IPR006700">
    <property type="entry name" value="RsmE"/>
</dbReference>
<dbReference type="NCBIfam" id="TIGR00046">
    <property type="entry name" value="RsmE family RNA methyltransferase"/>
    <property type="match status" value="1"/>
</dbReference>
<evidence type="ECO:0000256" key="7">
    <source>
        <dbReference type="ARBA" id="ARBA00022691"/>
    </source>
</evidence>
<dbReference type="SUPFAM" id="SSF75217">
    <property type="entry name" value="alpha/beta knot"/>
    <property type="match status" value="1"/>
</dbReference>
<evidence type="ECO:0000256" key="2">
    <source>
        <dbReference type="ARBA" id="ARBA00005528"/>
    </source>
</evidence>
<dbReference type="NCBIfam" id="NF008692">
    <property type="entry name" value="PRK11713.1-5"/>
    <property type="match status" value="1"/>
</dbReference>
<dbReference type="GO" id="GO:0070042">
    <property type="term" value="F:rRNA (uridine-N3-)-methyltransferase activity"/>
    <property type="evidence" value="ECO:0007669"/>
    <property type="project" value="TreeGrafter"/>
</dbReference>
<comment type="function">
    <text evidence="8 10">Specifically methylates the N3 position of the uracil ring of uridine 1498 (m3U1498) in 16S rRNA. Acts on the fully assembled 30S ribosomal subunit.</text>
</comment>
<dbReference type="PIRSF" id="PIRSF015601">
    <property type="entry name" value="MTase_slr0722"/>
    <property type="match status" value="1"/>
</dbReference>
<organism evidence="13 14">
    <name type="scientific">Pyrinomonas methylaliphatogenes</name>
    <dbReference type="NCBI Taxonomy" id="454194"/>
    <lineage>
        <taxon>Bacteria</taxon>
        <taxon>Pseudomonadati</taxon>
        <taxon>Acidobacteriota</taxon>
        <taxon>Blastocatellia</taxon>
        <taxon>Blastocatellales</taxon>
        <taxon>Pyrinomonadaceae</taxon>
        <taxon>Pyrinomonas</taxon>
    </lineage>
</organism>
<dbReference type="InterPro" id="IPR046886">
    <property type="entry name" value="RsmE_MTase_dom"/>
</dbReference>
<evidence type="ECO:0000256" key="6">
    <source>
        <dbReference type="ARBA" id="ARBA00022679"/>
    </source>
</evidence>
<evidence type="ECO:0000256" key="4">
    <source>
        <dbReference type="ARBA" id="ARBA00022552"/>
    </source>
</evidence>
<protein>
    <recommendedName>
        <fullName evidence="10">Ribosomal RNA small subunit methyltransferase E</fullName>
        <ecNumber evidence="10">2.1.1.193</ecNumber>
    </recommendedName>
</protein>
<evidence type="ECO:0000256" key="10">
    <source>
        <dbReference type="PIRNR" id="PIRNR015601"/>
    </source>
</evidence>
<evidence type="ECO:0000256" key="3">
    <source>
        <dbReference type="ARBA" id="ARBA00022490"/>
    </source>
</evidence>
<dbReference type="Pfam" id="PF20260">
    <property type="entry name" value="PUA_4"/>
    <property type="match status" value="1"/>
</dbReference>
<dbReference type="RefSeq" id="WP_041977569.1">
    <property type="nucleotide sequence ID" value="NZ_CBXV010000008.1"/>
</dbReference>
<dbReference type="PANTHER" id="PTHR30027:SF3">
    <property type="entry name" value="16S RRNA (URACIL(1498)-N(3))-METHYLTRANSFERASE"/>
    <property type="match status" value="1"/>
</dbReference>
<dbReference type="InterPro" id="IPR046887">
    <property type="entry name" value="RsmE_PUA-like"/>
</dbReference>
<keyword evidence="6 10" id="KW-0808">Transferase</keyword>